<dbReference type="Proteomes" id="UP000460317">
    <property type="component" value="Unassembled WGS sequence"/>
</dbReference>
<evidence type="ECO:0000313" key="3">
    <source>
        <dbReference type="EMBL" id="BCA52502.1"/>
    </source>
</evidence>
<dbReference type="EMBL" id="JAHYQA010000018">
    <property type="protein sequence ID" value="MCE9239972.1"/>
    <property type="molecule type" value="Genomic_DNA"/>
</dbReference>
<evidence type="ECO:0000313" key="21">
    <source>
        <dbReference type="Proteomes" id="UP000488521"/>
    </source>
</evidence>
<evidence type="ECO:0000313" key="10">
    <source>
        <dbReference type="EMBL" id="RHD86104.1"/>
    </source>
</evidence>
<feature type="transmembrane region" description="Helical" evidence="1">
    <location>
        <begin position="40"/>
        <end position="63"/>
    </location>
</feature>
<dbReference type="Proteomes" id="UP000488521">
    <property type="component" value="Unassembled WGS sequence"/>
</dbReference>
<dbReference type="Proteomes" id="UP001156216">
    <property type="component" value="Chromosome"/>
</dbReference>
<dbReference type="Proteomes" id="UP000283616">
    <property type="component" value="Unassembled WGS sequence"/>
</dbReference>
<feature type="transmembrane region" description="Helical" evidence="1">
    <location>
        <begin position="12"/>
        <end position="34"/>
    </location>
</feature>
<accession>A0A139KR29</accession>
<keyword evidence="1" id="KW-0812">Transmembrane</keyword>
<name>A0A139KR29_BACT4</name>
<evidence type="ECO:0000313" key="13">
    <source>
        <dbReference type="EMBL" id="UYU70429.1"/>
    </source>
</evidence>
<keyword evidence="1" id="KW-1133">Transmembrane helix</keyword>
<evidence type="ECO:0000313" key="7">
    <source>
        <dbReference type="EMBL" id="KAB4473678.1"/>
    </source>
</evidence>
<evidence type="ECO:0000313" key="22">
    <source>
        <dbReference type="Proteomes" id="UP000500882"/>
    </source>
</evidence>
<dbReference type="EMBL" id="QSJP01000015">
    <property type="protein sequence ID" value="RHD86104.1"/>
    <property type="molecule type" value="Genomic_DNA"/>
</dbReference>
<dbReference type="Proteomes" id="UP001200544">
    <property type="component" value="Unassembled WGS sequence"/>
</dbReference>
<dbReference type="Proteomes" id="UP001162960">
    <property type="component" value="Chromosome"/>
</dbReference>
<dbReference type="InterPro" id="IPR009589">
    <property type="entry name" value="PH_YyaB-like"/>
</dbReference>
<evidence type="ECO:0000313" key="8">
    <source>
        <dbReference type="EMBL" id="KAB4482943.1"/>
    </source>
</evidence>
<dbReference type="EMBL" id="WCRS01000007">
    <property type="protein sequence ID" value="KAB4473678.1"/>
    <property type="molecule type" value="Genomic_DNA"/>
</dbReference>
<dbReference type="EMBL" id="CP083681">
    <property type="protein sequence ID" value="UYU70429.1"/>
    <property type="molecule type" value="Genomic_DNA"/>
</dbReference>
<evidence type="ECO:0000259" key="2">
    <source>
        <dbReference type="Pfam" id="PF06713"/>
    </source>
</evidence>
<proteinExistence type="predicted"/>
<evidence type="ECO:0000313" key="16">
    <source>
        <dbReference type="Proteomes" id="UP000095576"/>
    </source>
</evidence>
<evidence type="ECO:0000313" key="14">
    <source>
        <dbReference type="EMBL" id="UYU91580.1"/>
    </source>
</evidence>
<dbReference type="EMBL" id="AP022660">
    <property type="protein sequence ID" value="BCA52502.1"/>
    <property type="molecule type" value="Genomic_DNA"/>
</dbReference>
<dbReference type="EMBL" id="WCRY01000008">
    <property type="protein sequence ID" value="KAB4482943.1"/>
    <property type="molecule type" value="Genomic_DNA"/>
</dbReference>
<reference evidence="3 22" key="4">
    <citation type="submission" date="2020-02" db="EMBL/GenBank/DDBJ databases">
        <title>Whole-genome sequencing and comparative analysis of the genomes of Bacteroides thetaiotaomicron and Escherichia coli isolated from a healthy resident in Vietnam.</title>
        <authorList>
            <person name="Mohsin M."/>
            <person name="Tanaka K."/>
            <person name="Kawahara R."/>
            <person name="Kondo S."/>
            <person name="Noguchi H."/>
            <person name="Motooka D."/>
            <person name="Nakamura S."/>
            <person name="Khong D.T."/>
            <person name="Nguyen T.N."/>
            <person name="Tran H.T."/>
            <person name="Yamamoto Y."/>
        </authorList>
    </citation>
    <scope>NUCLEOTIDE SEQUENCE [LARGE SCALE GENOMIC DNA]</scope>
    <source>
        <strain evidence="3 22">F9-2</strain>
    </source>
</reference>
<dbReference type="Proteomes" id="UP001156218">
    <property type="component" value="Chromosome"/>
</dbReference>
<dbReference type="EMBL" id="CP083680">
    <property type="protein sequence ID" value="UYU65692.1"/>
    <property type="molecule type" value="Genomic_DNA"/>
</dbReference>
<gene>
    <name evidence="3" type="ORF">BatF92_44440</name>
    <name evidence="11" type="ORF">DW011_00090</name>
    <name evidence="10" type="ORF">DW780_16510</name>
    <name evidence="4" type="ORF">ERS852511_01429</name>
    <name evidence="5" type="ORF">ERS852557_02548</name>
    <name evidence="7" type="ORF">GAN59_12575</name>
    <name evidence="8" type="ORF">GAN91_10050</name>
    <name evidence="6" type="ORF">GAN93_15985</name>
    <name evidence="9" type="ORF">K0H07_22810</name>
    <name evidence="13" type="ORF">KQP59_19430</name>
    <name evidence="12" type="ORF">KQP68_19240</name>
    <name evidence="14" type="ORF">KQP74_02795</name>
</gene>
<evidence type="ECO:0000313" key="23">
    <source>
        <dbReference type="Proteomes" id="UP001156218"/>
    </source>
</evidence>
<evidence type="ECO:0000313" key="18">
    <source>
        <dbReference type="Proteomes" id="UP000284785"/>
    </source>
</evidence>
<reference evidence="15 16" key="1">
    <citation type="submission" date="2015-09" db="EMBL/GenBank/DDBJ databases">
        <authorList>
            <consortium name="Pathogen Informatics"/>
        </authorList>
    </citation>
    <scope>NUCLEOTIDE SEQUENCE [LARGE SCALE GENOMIC DNA]</scope>
    <source>
        <strain evidence="4 16">2789STDY5834899</strain>
        <strain evidence="5 15">2789STDY5834945</strain>
    </source>
</reference>
<dbReference type="AlphaFoldDB" id="A0A139KR29"/>
<evidence type="ECO:0000313" key="17">
    <source>
        <dbReference type="Proteomes" id="UP000283616"/>
    </source>
</evidence>
<evidence type="ECO:0000313" key="11">
    <source>
        <dbReference type="EMBL" id="RHL64237.1"/>
    </source>
</evidence>
<evidence type="ECO:0000313" key="5">
    <source>
        <dbReference type="EMBL" id="CUQ04314.1"/>
    </source>
</evidence>
<dbReference type="Proteomes" id="UP000436858">
    <property type="component" value="Unassembled WGS sequence"/>
</dbReference>
<reference evidence="19 20" key="3">
    <citation type="journal article" date="2019" name="Nat. Med.">
        <title>A library of human gut bacterial isolates paired with longitudinal multiomics data enables mechanistic microbiome research.</title>
        <authorList>
            <person name="Poyet M."/>
            <person name="Groussin M."/>
            <person name="Gibbons S.M."/>
            <person name="Avila-Pacheco J."/>
            <person name="Jiang X."/>
            <person name="Kearney S.M."/>
            <person name="Perrotta A.R."/>
            <person name="Berdy B."/>
            <person name="Zhao S."/>
            <person name="Lieberman T.D."/>
            <person name="Swanson P.K."/>
            <person name="Smith M."/>
            <person name="Roesemann S."/>
            <person name="Alexander J.E."/>
            <person name="Rich S.A."/>
            <person name="Livny J."/>
            <person name="Vlamakis H."/>
            <person name="Clish C."/>
            <person name="Bullock K."/>
            <person name="Deik A."/>
            <person name="Scott J."/>
            <person name="Pierce K.A."/>
            <person name="Xavier R.J."/>
            <person name="Alm E.J."/>
        </authorList>
    </citation>
    <scope>NUCLEOTIDE SEQUENCE [LARGE SCALE GENOMIC DNA]</scope>
    <source>
        <strain evidence="7 21">BIOML-A156</strain>
        <strain evidence="8 19">BIOML-A162</strain>
        <strain evidence="6 20">BIOML-A165</strain>
    </source>
</reference>
<reference evidence="17 18" key="2">
    <citation type="submission" date="2018-08" db="EMBL/GenBank/DDBJ databases">
        <title>A genome reference for cultivated species of the human gut microbiota.</title>
        <authorList>
            <person name="Zou Y."/>
            <person name="Xue W."/>
            <person name="Luo G."/>
        </authorList>
    </citation>
    <scope>NUCLEOTIDE SEQUENCE [LARGE SCALE GENOMIC DNA]</scope>
    <source>
        <strain evidence="11 17">AF37-12</strain>
        <strain evidence="10 18">AM30-26</strain>
    </source>
</reference>
<protein>
    <submittedName>
        <fullName evidence="10">ABC transporter</fullName>
    </submittedName>
    <submittedName>
        <fullName evidence="6">PH domain-containing protein</fullName>
    </submittedName>
    <submittedName>
        <fullName evidence="4">Protein of uncharacterized function (DUF1200)</fullName>
    </submittedName>
</protein>
<reference evidence="12 23" key="5">
    <citation type="submission" date="2021-06" db="EMBL/GenBank/DDBJ databases">
        <title>Interrogation of the integrated mobile genetic elements in gut-associated Bacteroides with a consensus prediction approach.</title>
        <authorList>
            <person name="Campbell D.E."/>
            <person name="Leigh J.R."/>
            <person name="Kim T."/>
            <person name="England W."/>
            <person name="Whitaker R.J."/>
            <person name="Degnan P.H."/>
        </authorList>
    </citation>
    <scope>NUCLEOTIDE SEQUENCE</scope>
    <source>
        <strain evidence="14">VPI-3443</strain>
        <strain evidence="13">VPI-BTDOT2</strain>
        <strain evidence="12 23">WAL8669</strain>
    </source>
</reference>
<dbReference type="RefSeq" id="WP_008762797.1">
    <property type="nucleotide sequence ID" value="NZ_AP022660.1"/>
</dbReference>
<dbReference type="OMA" id="KLIHTTY"/>
<evidence type="ECO:0000313" key="6">
    <source>
        <dbReference type="EMBL" id="KAB4450453.1"/>
    </source>
</evidence>
<dbReference type="EMBL" id="CZAP01000003">
    <property type="protein sequence ID" value="CUP19636.1"/>
    <property type="molecule type" value="Genomic_DNA"/>
</dbReference>
<evidence type="ECO:0000313" key="4">
    <source>
        <dbReference type="EMBL" id="CUP19636.1"/>
    </source>
</evidence>
<evidence type="ECO:0000313" key="19">
    <source>
        <dbReference type="Proteomes" id="UP000436858"/>
    </source>
</evidence>
<dbReference type="Proteomes" id="UP000095576">
    <property type="component" value="Unassembled WGS sequence"/>
</dbReference>
<evidence type="ECO:0000313" key="12">
    <source>
        <dbReference type="EMBL" id="UYU65692.1"/>
    </source>
</evidence>
<organism evidence="10 18">
    <name type="scientific">Bacteroides thetaiotaomicron</name>
    <dbReference type="NCBI Taxonomy" id="818"/>
    <lineage>
        <taxon>Bacteria</taxon>
        <taxon>Pseudomonadati</taxon>
        <taxon>Bacteroidota</taxon>
        <taxon>Bacteroidia</taxon>
        <taxon>Bacteroidales</taxon>
        <taxon>Bacteroidaceae</taxon>
        <taxon>Bacteroides</taxon>
    </lineage>
</organism>
<reference evidence="9" key="6">
    <citation type="submission" date="2021-07" db="EMBL/GenBank/DDBJ databases">
        <title>Comparative genomics of Bacteroides fragilis group isolates reveals species-dependent resistance mechanisms and validates clinical tools for resistance prediction.</title>
        <authorList>
            <person name="Wallace M.J."/>
            <person name="Jean S."/>
            <person name="Wallace M.A."/>
            <person name="Carey-Ann B.D."/>
            <person name="Dantas G."/>
        </authorList>
    </citation>
    <scope>NUCLEOTIDE SEQUENCE</scope>
    <source>
        <strain evidence="9">BJH_160</strain>
    </source>
</reference>
<evidence type="ECO:0000313" key="9">
    <source>
        <dbReference type="EMBL" id="MCE9239972.1"/>
    </source>
</evidence>
<dbReference type="EMBL" id="CP083685">
    <property type="protein sequence ID" value="UYU91580.1"/>
    <property type="molecule type" value="Genomic_DNA"/>
</dbReference>
<dbReference type="Proteomes" id="UP000095541">
    <property type="component" value="Unassembled WGS sequence"/>
</dbReference>
<dbReference type="Proteomes" id="UP000284785">
    <property type="component" value="Unassembled WGS sequence"/>
</dbReference>
<dbReference type="EMBL" id="WCSB01000015">
    <property type="protein sequence ID" value="KAB4450453.1"/>
    <property type="molecule type" value="Genomic_DNA"/>
</dbReference>
<dbReference type="EMBL" id="CZBI01000003">
    <property type="protein sequence ID" value="CUQ04314.1"/>
    <property type="molecule type" value="Genomic_DNA"/>
</dbReference>
<dbReference type="GO" id="GO:0030153">
    <property type="term" value="P:bacteriocin immunity"/>
    <property type="evidence" value="ECO:0007669"/>
    <property type="project" value="InterPro"/>
</dbReference>
<sequence>MNRIFHARIAWYQYFLLVVLTVNAVGALWCKYILPAVLLMLLLIVVIEQIIHTVYTVSTDGVLEISTGRFMRKKVIPIAEITAIRKYHSMKFGKFSVTNYVLIEYGNGKFASVMPVKEREFVELIKKRMEQ</sequence>
<dbReference type="DNASU" id="1075904"/>
<dbReference type="GeneID" id="60924364"/>
<dbReference type="Pfam" id="PF06713">
    <property type="entry name" value="bPH_4"/>
    <property type="match status" value="1"/>
</dbReference>
<keyword evidence="1" id="KW-0472">Membrane</keyword>
<dbReference type="PATRIC" id="fig|818.29.peg.1295"/>
<dbReference type="EMBL" id="QROV01000001">
    <property type="protein sequence ID" value="RHL64237.1"/>
    <property type="molecule type" value="Genomic_DNA"/>
</dbReference>
<evidence type="ECO:0000256" key="1">
    <source>
        <dbReference type="SAM" id="Phobius"/>
    </source>
</evidence>
<feature type="domain" description="Uncharacterized protein YyaB-like PH" evidence="2">
    <location>
        <begin position="53"/>
        <end position="129"/>
    </location>
</feature>
<dbReference type="Proteomes" id="UP000500882">
    <property type="component" value="Chromosome"/>
</dbReference>
<evidence type="ECO:0000313" key="15">
    <source>
        <dbReference type="Proteomes" id="UP000095541"/>
    </source>
</evidence>
<evidence type="ECO:0000313" key="20">
    <source>
        <dbReference type="Proteomes" id="UP000460317"/>
    </source>
</evidence>